<dbReference type="Proteomes" id="UP000199416">
    <property type="component" value="Unassembled WGS sequence"/>
</dbReference>
<keyword evidence="2" id="KW-1185">Reference proteome</keyword>
<dbReference type="EMBL" id="FMZF01000002">
    <property type="protein sequence ID" value="SDC60408.1"/>
    <property type="molecule type" value="Genomic_DNA"/>
</dbReference>
<evidence type="ECO:0000313" key="1">
    <source>
        <dbReference type="EMBL" id="SDC60408.1"/>
    </source>
</evidence>
<dbReference type="SUPFAM" id="SSF54909">
    <property type="entry name" value="Dimeric alpha+beta barrel"/>
    <property type="match status" value="1"/>
</dbReference>
<dbReference type="RefSeq" id="WP_091365669.1">
    <property type="nucleotide sequence ID" value="NZ_FMZF01000002.1"/>
</dbReference>
<protein>
    <recommendedName>
        <fullName evidence="3">ABM domain-containing protein</fullName>
    </recommendedName>
</protein>
<name>A0A1G6MXT1_9ACTN</name>
<sequence>MPQHLVEFVHIRVQEGQEEEFLASRPGAVAAVQAAIPGFVAAPVIAKGEDGLWTDVWIYDSVEQAEAANAKAADMPEFGRMAAVSEVVSIDMAWMPVP</sequence>
<evidence type="ECO:0000313" key="2">
    <source>
        <dbReference type="Proteomes" id="UP000199416"/>
    </source>
</evidence>
<gene>
    <name evidence="1" type="ORF">SAMN05660690_2099</name>
</gene>
<dbReference type="InterPro" id="IPR011008">
    <property type="entry name" value="Dimeric_a/b-barrel"/>
</dbReference>
<evidence type="ECO:0008006" key="3">
    <source>
        <dbReference type="Google" id="ProtNLM"/>
    </source>
</evidence>
<proteinExistence type="predicted"/>
<dbReference type="OrthoDB" id="4466288at2"/>
<dbReference type="AlphaFoldDB" id="A0A1G6MXT1"/>
<dbReference type="STRING" id="1190417.SAMN05660690_2099"/>
<accession>A0A1G6MXT1</accession>
<reference evidence="2" key="1">
    <citation type="submission" date="2016-10" db="EMBL/GenBank/DDBJ databases">
        <authorList>
            <person name="Varghese N."/>
            <person name="Submissions S."/>
        </authorList>
    </citation>
    <scope>NUCLEOTIDE SEQUENCE [LARGE SCALE GENOMIC DNA]</scope>
    <source>
        <strain evidence="2">DSM 45421</strain>
    </source>
</reference>
<organism evidence="1 2">
    <name type="scientific">Geodermatophilus telluris</name>
    <dbReference type="NCBI Taxonomy" id="1190417"/>
    <lineage>
        <taxon>Bacteria</taxon>
        <taxon>Bacillati</taxon>
        <taxon>Actinomycetota</taxon>
        <taxon>Actinomycetes</taxon>
        <taxon>Geodermatophilales</taxon>
        <taxon>Geodermatophilaceae</taxon>
        <taxon>Geodermatophilus</taxon>
    </lineage>
</organism>